<feature type="domain" description="Fe2OG dioxygenase" evidence="3">
    <location>
        <begin position="89"/>
        <end position="213"/>
    </location>
</feature>
<protein>
    <recommendedName>
        <fullName evidence="3">Fe2OG dioxygenase domain-containing protein</fullName>
    </recommendedName>
</protein>
<accession>A0A2K3CQ15</accession>
<keyword evidence="1" id="KW-0479">Metal-binding</keyword>
<dbReference type="InParanoid" id="A0A2K3CQ15"/>
<dbReference type="KEGG" id="cre:CHLRE_17g716451v5"/>
<gene>
    <name evidence="4" type="ORF">CHLRE_17g716451v5</name>
</gene>
<dbReference type="InterPro" id="IPR005123">
    <property type="entry name" value="Oxoglu/Fe-dep_dioxygenase_dom"/>
</dbReference>
<organism evidence="4 5">
    <name type="scientific">Chlamydomonas reinhardtii</name>
    <name type="common">Chlamydomonas smithii</name>
    <dbReference type="NCBI Taxonomy" id="3055"/>
    <lineage>
        <taxon>Eukaryota</taxon>
        <taxon>Viridiplantae</taxon>
        <taxon>Chlorophyta</taxon>
        <taxon>core chlorophytes</taxon>
        <taxon>Chlorophyceae</taxon>
        <taxon>CS clade</taxon>
        <taxon>Chlamydomonadales</taxon>
        <taxon>Chlamydomonadaceae</taxon>
        <taxon>Chlamydomonas</taxon>
    </lineage>
</organism>
<dbReference type="EMBL" id="CM008978">
    <property type="protein sequence ID" value="PNW70353.1"/>
    <property type="molecule type" value="Genomic_DNA"/>
</dbReference>
<dbReference type="AlphaFoldDB" id="A0A2K3CQ15"/>
<keyword evidence="5" id="KW-1185">Reference proteome</keyword>
<dbReference type="SUPFAM" id="SSF51197">
    <property type="entry name" value="Clavaminate synthase-like"/>
    <property type="match status" value="1"/>
</dbReference>
<evidence type="ECO:0000256" key="1">
    <source>
        <dbReference type="RuleBase" id="RU003682"/>
    </source>
</evidence>
<evidence type="ECO:0000313" key="5">
    <source>
        <dbReference type="Proteomes" id="UP000006906"/>
    </source>
</evidence>
<dbReference type="GO" id="GO:0046872">
    <property type="term" value="F:metal ion binding"/>
    <property type="evidence" value="ECO:0007669"/>
    <property type="project" value="UniProtKB-KW"/>
</dbReference>
<dbReference type="Proteomes" id="UP000006906">
    <property type="component" value="Chromosome 17"/>
</dbReference>
<dbReference type="RefSeq" id="XP_042914625.1">
    <property type="nucleotide sequence ID" value="XM_043072166.1"/>
</dbReference>
<proteinExistence type="inferred from homology"/>
<comment type="similarity">
    <text evidence="1">Belongs to the iron/ascorbate-dependent oxidoreductase family.</text>
</comment>
<evidence type="ECO:0000259" key="3">
    <source>
        <dbReference type="PROSITE" id="PS51471"/>
    </source>
</evidence>
<name>A0A2K3CQ15_CHLRE</name>
<dbReference type="GO" id="GO:0016491">
    <property type="term" value="F:oxidoreductase activity"/>
    <property type="evidence" value="ECO:0007669"/>
    <property type="project" value="UniProtKB-KW"/>
</dbReference>
<dbReference type="InterPro" id="IPR044861">
    <property type="entry name" value="IPNS-like_FE2OG_OXY"/>
</dbReference>
<feature type="region of interest" description="Disordered" evidence="2">
    <location>
        <begin position="1"/>
        <end position="24"/>
    </location>
</feature>
<keyword evidence="1" id="KW-0560">Oxidoreductase</keyword>
<dbReference type="PROSITE" id="PS51471">
    <property type="entry name" value="FE2OG_OXY"/>
    <property type="match status" value="1"/>
</dbReference>
<keyword evidence="1" id="KW-0408">Iron</keyword>
<dbReference type="Gene3D" id="2.60.120.330">
    <property type="entry name" value="B-lactam Antibiotic, Isopenicillin N Synthase, Chain"/>
    <property type="match status" value="1"/>
</dbReference>
<dbReference type="OrthoDB" id="548384at2759"/>
<evidence type="ECO:0000256" key="2">
    <source>
        <dbReference type="SAM" id="MobiDB-lite"/>
    </source>
</evidence>
<evidence type="ECO:0000313" key="4">
    <source>
        <dbReference type="EMBL" id="PNW70353.1"/>
    </source>
</evidence>
<feature type="compositionally biased region" description="Basic residues" evidence="2">
    <location>
        <begin position="1"/>
        <end position="11"/>
    </location>
</feature>
<reference evidence="4 5" key="1">
    <citation type="journal article" date="2007" name="Science">
        <title>The Chlamydomonas genome reveals the evolution of key animal and plant functions.</title>
        <authorList>
            <person name="Merchant S.S."/>
            <person name="Prochnik S.E."/>
            <person name="Vallon O."/>
            <person name="Harris E.H."/>
            <person name="Karpowicz S.J."/>
            <person name="Witman G.B."/>
            <person name="Terry A."/>
            <person name="Salamov A."/>
            <person name="Fritz-Laylin L.K."/>
            <person name="Marechal-Drouard L."/>
            <person name="Marshall W.F."/>
            <person name="Qu L.H."/>
            <person name="Nelson D.R."/>
            <person name="Sanderfoot A.A."/>
            <person name="Spalding M.H."/>
            <person name="Kapitonov V.V."/>
            <person name="Ren Q."/>
            <person name="Ferris P."/>
            <person name="Lindquist E."/>
            <person name="Shapiro H."/>
            <person name="Lucas S.M."/>
            <person name="Grimwood J."/>
            <person name="Schmutz J."/>
            <person name="Cardol P."/>
            <person name="Cerutti H."/>
            <person name="Chanfreau G."/>
            <person name="Chen C.L."/>
            <person name="Cognat V."/>
            <person name="Croft M.T."/>
            <person name="Dent R."/>
            <person name="Dutcher S."/>
            <person name="Fernandez E."/>
            <person name="Fukuzawa H."/>
            <person name="Gonzalez-Ballester D."/>
            <person name="Gonzalez-Halphen D."/>
            <person name="Hallmann A."/>
            <person name="Hanikenne M."/>
            <person name="Hippler M."/>
            <person name="Inwood W."/>
            <person name="Jabbari K."/>
            <person name="Kalanon M."/>
            <person name="Kuras R."/>
            <person name="Lefebvre P.A."/>
            <person name="Lemaire S.D."/>
            <person name="Lobanov A.V."/>
            <person name="Lohr M."/>
            <person name="Manuell A."/>
            <person name="Meier I."/>
            <person name="Mets L."/>
            <person name="Mittag M."/>
            <person name="Mittelmeier T."/>
            <person name="Moroney J.V."/>
            <person name="Moseley J."/>
            <person name="Napoli C."/>
            <person name="Nedelcu A.M."/>
            <person name="Niyogi K."/>
            <person name="Novoselov S.V."/>
            <person name="Paulsen I.T."/>
            <person name="Pazour G."/>
            <person name="Purton S."/>
            <person name="Ral J.P."/>
            <person name="Riano-Pachon D.M."/>
            <person name="Riekhof W."/>
            <person name="Rymarquis L."/>
            <person name="Schroda M."/>
            <person name="Stern D."/>
            <person name="Umen J."/>
            <person name="Willows R."/>
            <person name="Wilson N."/>
            <person name="Zimmer S.L."/>
            <person name="Allmer J."/>
            <person name="Balk J."/>
            <person name="Bisova K."/>
            <person name="Chen C.J."/>
            <person name="Elias M."/>
            <person name="Gendler K."/>
            <person name="Hauser C."/>
            <person name="Lamb M.R."/>
            <person name="Ledford H."/>
            <person name="Long J.C."/>
            <person name="Minagawa J."/>
            <person name="Page M.D."/>
            <person name="Pan J."/>
            <person name="Pootakham W."/>
            <person name="Roje S."/>
            <person name="Rose A."/>
            <person name="Stahlberg E."/>
            <person name="Terauchi A.M."/>
            <person name="Yang P."/>
            <person name="Ball S."/>
            <person name="Bowler C."/>
            <person name="Dieckmann C.L."/>
            <person name="Gladyshev V.N."/>
            <person name="Green P."/>
            <person name="Jorgensen R."/>
            <person name="Mayfield S."/>
            <person name="Mueller-Roeber B."/>
            <person name="Rajamani S."/>
            <person name="Sayre R.T."/>
            <person name="Brokstein P."/>
            <person name="Dubchak I."/>
            <person name="Goodstein D."/>
            <person name="Hornick L."/>
            <person name="Huang Y.W."/>
            <person name="Jhaveri J."/>
            <person name="Luo Y."/>
            <person name="Martinez D."/>
            <person name="Ngau W.C."/>
            <person name="Otillar B."/>
            <person name="Poliakov A."/>
            <person name="Porter A."/>
            <person name="Szajkowski L."/>
            <person name="Werner G."/>
            <person name="Zhou K."/>
            <person name="Grigoriev I.V."/>
            <person name="Rokhsar D.S."/>
            <person name="Grossman A.R."/>
        </authorList>
    </citation>
    <scope>NUCLEOTIDE SEQUENCE [LARGE SCALE GENOMIC DNA]</scope>
    <source>
        <strain evidence="5">CC-503</strain>
    </source>
</reference>
<dbReference type="Pfam" id="PF03171">
    <property type="entry name" value="2OG-FeII_Oxy"/>
    <property type="match status" value="1"/>
</dbReference>
<dbReference type="GeneID" id="66056995"/>
<sequence length="325" mass="33153">MSRSRLPRARWRPAPTSLGQSGPWVRPGALTWGSGRSRTQHAALQKASSRADRLCRGLLCALCRSPGLDVHSGRVLGLLDDAPLLGQASASLLRCARYSPDPHAAQLLAFAPHHDRGVLTLVASAQEQGLQVRLPQQGQGAGAAAGAWVDVPLGPGRVAVLCGYSLSYALGGLLQPALHRVRPVAVAGGGGAAGGSAATAGSGRVSLAYELCVRPNAFVDPAAVTQGAAEQLPAAAAAAAGEGGAASRLALLTSALMERFEATHPVSINGGVLVKQEPATVEAADLLHWLVGHALLPDIQPAPAAANTTAPPSTTLEAYTRINMP</sequence>
<dbReference type="InterPro" id="IPR027443">
    <property type="entry name" value="IPNS-like_sf"/>
</dbReference>
<dbReference type="Gramene" id="PNW70353">
    <property type="protein sequence ID" value="PNW70353"/>
    <property type="gene ID" value="CHLRE_17g716451v5"/>
</dbReference>